<keyword evidence="9" id="KW-1185">Reference proteome</keyword>
<dbReference type="AlphaFoldDB" id="A0A0R1QW96"/>
<dbReference type="PATRIC" id="fig|1423769.4.peg.420"/>
<dbReference type="GO" id="GO:0008170">
    <property type="term" value="F:N-methyltransferase activity"/>
    <property type="evidence" value="ECO:0007669"/>
    <property type="project" value="InterPro"/>
</dbReference>
<evidence type="ECO:0000256" key="2">
    <source>
        <dbReference type="ARBA" id="ARBA00022603"/>
    </source>
</evidence>
<keyword evidence="2" id="KW-0489">Methyltransferase</keyword>
<dbReference type="InterPro" id="IPR003356">
    <property type="entry name" value="DNA_methylase_A-5"/>
</dbReference>
<dbReference type="Gene3D" id="3.40.50.150">
    <property type="entry name" value="Vaccinia Virus protein VP39"/>
    <property type="match status" value="1"/>
</dbReference>
<evidence type="ECO:0000256" key="5">
    <source>
        <dbReference type="ARBA" id="ARBA00022747"/>
    </source>
</evidence>
<dbReference type="EC" id="2.1.1.72" evidence="1"/>
<dbReference type="GO" id="GO:0009007">
    <property type="term" value="F:site-specific DNA-methyltransferase (adenine-specific) activity"/>
    <property type="evidence" value="ECO:0007669"/>
    <property type="project" value="UniProtKB-EC"/>
</dbReference>
<name>A0A0R1QW96_9LACO</name>
<dbReference type="InterPro" id="IPR002052">
    <property type="entry name" value="DNA_methylase_N6_adenine_CS"/>
</dbReference>
<organism evidence="8 9">
    <name type="scientific">Lacticaseibacillus manihotivorans DSM 13343 = JCM 12514</name>
    <dbReference type="NCBI Taxonomy" id="1423769"/>
    <lineage>
        <taxon>Bacteria</taxon>
        <taxon>Bacillati</taxon>
        <taxon>Bacillota</taxon>
        <taxon>Bacilli</taxon>
        <taxon>Lactobacillales</taxon>
        <taxon>Lactobacillaceae</taxon>
        <taxon>Lacticaseibacillus</taxon>
    </lineage>
</organism>
<dbReference type="SUPFAM" id="SSF53335">
    <property type="entry name" value="S-adenosyl-L-methionine-dependent methyltransferases"/>
    <property type="match status" value="1"/>
</dbReference>
<keyword evidence="5" id="KW-0680">Restriction system</keyword>
<evidence type="ECO:0000313" key="9">
    <source>
        <dbReference type="Proteomes" id="UP000051790"/>
    </source>
</evidence>
<evidence type="ECO:0000256" key="1">
    <source>
        <dbReference type="ARBA" id="ARBA00011900"/>
    </source>
</evidence>
<evidence type="ECO:0000313" key="8">
    <source>
        <dbReference type="EMBL" id="KRL47124.1"/>
    </source>
</evidence>
<sequence>MTNQTNQAIDAVLQEQSVSARLGLEVSDWLLPLSNLVYLQSLNAKYAKIISKSFATFEDLITDLESVNNADELAMAVVQNLSDSLMRSLPASGQAKLINSFQDTVHALAKLDASTVTIIARIFDTSDRLAGPKYGAQTTASSVNNLMAKLVTANAKDQDAFVVYDPTAGEGLSLLSVYQLLSKKAHISLVGTDVKTSTLLRAKMLLSLLPSESTALDLKSANVLEPRMKQSFLQADMVVCDPPYSLMWHANDEFLKDPRFAPAGVLPPRSKADFAFVLDGLANLKDGGTMVIRLPHGVLFRGSSEAKIRQYLIDENLIDAVIGLPANLSYTTAIPTMLLVLRKNRKRKEILFIDASDEFEKSSTNGANTLPEASIKKILETYTRYKGHKGYSHVASPEEVSSANGNLNIPRYVDTYTPPADIPLKELDEQITAYQSKIIELQARSNDVMSKYR</sequence>
<evidence type="ECO:0000259" key="7">
    <source>
        <dbReference type="Pfam" id="PF02384"/>
    </source>
</evidence>
<proteinExistence type="predicted"/>
<dbReference type="PRINTS" id="PR00507">
    <property type="entry name" value="N12N6MTFRASE"/>
</dbReference>
<dbReference type="PANTHER" id="PTHR42933:SF1">
    <property type="entry name" value="SITE-SPECIFIC DNA-METHYLTRANSFERASE (ADENINE-SPECIFIC)"/>
    <property type="match status" value="1"/>
</dbReference>
<keyword evidence="4" id="KW-0949">S-adenosyl-L-methionine</keyword>
<protein>
    <recommendedName>
        <fullName evidence="1">site-specific DNA-methyltransferase (adenine-specific)</fullName>
        <ecNumber evidence="1">2.1.1.72</ecNumber>
    </recommendedName>
</protein>
<dbReference type="OrthoDB" id="9814572at2"/>
<dbReference type="GO" id="GO:0003677">
    <property type="term" value="F:DNA binding"/>
    <property type="evidence" value="ECO:0007669"/>
    <property type="project" value="InterPro"/>
</dbReference>
<dbReference type="InterPro" id="IPR029063">
    <property type="entry name" value="SAM-dependent_MTases_sf"/>
</dbReference>
<keyword evidence="3" id="KW-0808">Transferase</keyword>
<dbReference type="GO" id="GO:0032259">
    <property type="term" value="P:methylation"/>
    <property type="evidence" value="ECO:0007669"/>
    <property type="project" value="UniProtKB-KW"/>
</dbReference>
<dbReference type="RefSeq" id="WP_054716755.1">
    <property type="nucleotide sequence ID" value="NZ_AZEU01000103.1"/>
</dbReference>
<evidence type="ECO:0000256" key="3">
    <source>
        <dbReference type="ARBA" id="ARBA00022679"/>
    </source>
</evidence>
<comment type="caution">
    <text evidence="8">The sequence shown here is derived from an EMBL/GenBank/DDBJ whole genome shotgun (WGS) entry which is preliminary data.</text>
</comment>
<dbReference type="Proteomes" id="UP000051790">
    <property type="component" value="Unassembled WGS sequence"/>
</dbReference>
<evidence type="ECO:0000256" key="4">
    <source>
        <dbReference type="ARBA" id="ARBA00022691"/>
    </source>
</evidence>
<accession>A0A0R1QW96</accession>
<dbReference type="Pfam" id="PF02384">
    <property type="entry name" value="N6_Mtase"/>
    <property type="match status" value="1"/>
</dbReference>
<evidence type="ECO:0000256" key="6">
    <source>
        <dbReference type="ARBA" id="ARBA00047942"/>
    </source>
</evidence>
<dbReference type="PANTHER" id="PTHR42933">
    <property type="entry name" value="SLR6095 PROTEIN"/>
    <property type="match status" value="1"/>
</dbReference>
<dbReference type="GO" id="GO:0009307">
    <property type="term" value="P:DNA restriction-modification system"/>
    <property type="evidence" value="ECO:0007669"/>
    <property type="project" value="UniProtKB-KW"/>
</dbReference>
<reference evidence="8 9" key="1">
    <citation type="journal article" date="2015" name="Genome Announc.">
        <title>Expanding the biotechnology potential of lactobacilli through comparative genomics of 213 strains and associated genera.</title>
        <authorList>
            <person name="Sun Z."/>
            <person name="Harris H.M."/>
            <person name="McCann A."/>
            <person name="Guo C."/>
            <person name="Argimon S."/>
            <person name="Zhang W."/>
            <person name="Yang X."/>
            <person name="Jeffery I.B."/>
            <person name="Cooney J.C."/>
            <person name="Kagawa T.F."/>
            <person name="Liu W."/>
            <person name="Song Y."/>
            <person name="Salvetti E."/>
            <person name="Wrobel A."/>
            <person name="Rasinkangas P."/>
            <person name="Parkhill J."/>
            <person name="Rea M.C."/>
            <person name="O'Sullivan O."/>
            <person name="Ritari J."/>
            <person name="Douillard F.P."/>
            <person name="Paul Ross R."/>
            <person name="Yang R."/>
            <person name="Briner A.E."/>
            <person name="Felis G.E."/>
            <person name="de Vos W.M."/>
            <person name="Barrangou R."/>
            <person name="Klaenhammer T.R."/>
            <person name="Caufield P.W."/>
            <person name="Cui Y."/>
            <person name="Zhang H."/>
            <person name="O'Toole P.W."/>
        </authorList>
    </citation>
    <scope>NUCLEOTIDE SEQUENCE [LARGE SCALE GENOMIC DNA]</scope>
    <source>
        <strain evidence="8 9">DSM 13343</strain>
    </source>
</reference>
<dbReference type="EMBL" id="AZEU01000103">
    <property type="protein sequence ID" value="KRL47124.1"/>
    <property type="molecule type" value="Genomic_DNA"/>
</dbReference>
<gene>
    <name evidence="8" type="ORF">FD01_GL000392</name>
</gene>
<dbReference type="InterPro" id="IPR051537">
    <property type="entry name" value="DNA_Adenine_Mtase"/>
</dbReference>
<dbReference type="PROSITE" id="PS00092">
    <property type="entry name" value="N6_MTASE"/>
    <property type="match status" value="1"/>
</dbReference>
<comment type="catalytic activity">
    <reaction evidence="6">
        <text>a 2'-deoxyadenosine in DNA + S-adenosyl-L-methionine = an N(6)-methyl-2'-deoxyadenosine in DNA + S-adenosyl-L-homocysteine + H(+)</text>
        <dbReference type="Rhea" id="RHEA:15197"/>
        <dbReference type="Rhea" id="RHEA-COMP:12418"/>
        <dbReference type="Rhea" id="RHEA-COMP:12419"/>
        <dbReference type="ChEBI" id="CHEBI:15378"/>
        <dbReference type="ChEBI" id="CHEBI:57856"/>
        <dbReference type="ChEBI" id="CHEBI:59789"/>
        <dbReference type="ChEBI" id="CHEBI:90615"/>
        <dbReference type="ChEBI" id="CHEBI:90616"/>
        <dbReference type="EC" id="2.1.1.72"/>
    </reaction>
</comment>
<feature type="domain" description="DNA methylase adenine-specific" evidence="7">
    <location>
        <begin position="134"/>
        <end position="415"/>
    </location>
</feature>